<comment type="caution">
    <text evidence="2">The sequence shown here is derived from an EMBL/GenBank/DDBJ whole genome shotgun (WGS) entry which is preliminary data.</text>
</comment>
<evidence type="ECO:0000259" key="1">
    <source>
        <dbReference type="Pfam" id="PF00501"/>
    </source>
</evidence>
<evidence type="ECO:0000313" key="3">
    <source>
        <dbReference type="Proteomes" id="UP000015729"/>
    </source>
</evidence>
<dbReference type="AlphaFoldDB" id="S6TKY6"/>
<evidence type="ECO:0000313" key="2">
    <source>
        <dbReference type="EMBL" id="EPN29989.1"/>
    </source>
</evidence>
<accession>S6TKY6</accession>
<sequence>QGADTAAYVMYTSGSTGAPKGVRVGHRGIVRLVLNNGYAEFNEQDSIAFASNPAFDASTMEVWGALLNGGQLFVIEHTTLIDPARFSAALRHGNVSVLFLTTALFNQYVQMIPEALGGLRVLISGGERADPASFRALLA</sequence>
<dbReference type="GO" id="GO:0005829">
    <property type="term" value="C:cytosol"/>
    <property type="evidence" value="ECO:0007669"/>
    <property type="project" value="TreeGrafter"/>
</dbReference>
<feature type="non-terminal residue" evidence="2">
    <location>
        <position position="1"/>
    </location>
</feature>
<name>S6TKY6_PSESF</name>
<protein>
    <submittedName>
        <fullName evidence="2">Non-ribosomal peptide synthetase SyfB</fullName>
    </submittedName>
</protein>
<feature type="non-terminal residue" evidence="2">
    <location>
        <position position="139"/>
    </location>
</feature>
<dbReference type="InterPro" id="IPR000873">
    <property type="entry name" value="AMP-dep_synth/lig_dom"/>
</dbReference>
<dbReference type="SUPFAM" id="SSF56801">
    <property type="entry name" value="Acetyl-CoA synthetase-like"/>
    <property type="match status" value="1"/>
</dbReference>
<dbReference type="Proteomes" id="UP000015729">
    <property type="component" value="Unassembled WGS sequence"/>
</dbReference>
<dbReference type="PANTHER" id="PTHR45527:SF1">
    <property type="entry name" value="FATTY ACID SYNTHASE"/>
    <property type="match status" value="1"/>
</dbReference>
<dbReference type="GO" id="GO:0031177">
    <property type="term" value="F:phosphopantetheine binding"/>
    <property type="evidence" value="ECO:0007669"/>
    <property type="project" value="TreeGrafter"/>
</dbReference>
<dbReference type="GO" id="GO:0044550">
    <property type="term" value="P:secondary metabolite biosynthetic process"/>
    <property type="evidence" value="ECO:0007669"/>
    <property type="project" value="TreeGrafter"/>
</dbReference>
<dbReference type="Gene3D" id="3.40.50.980">
    <property type="match status" value="2"/>
</dbReference>
<dbReference type="InterPro" id="IPR020845">
    <property type="entry name" value="AMP-binding_CS"/>
</dbReference>
<gene>
    <name evidence="2" type="ORF">A244_39443</name>
</gene>
<dbReference type="EMBL" id="AOKG01002714">
    <property type="protein sequence ID" value="EPN29989.1"/>
    <property type="molecule type" value="Genomic_DNA"/>
</dbReference>
<dbReference type="GO" id="GO:0043041">
    <property type="term" value="P:amino acid activation for nonribosomal peptide biosynthetic process"/>
    <property type="evidence" value="ECO:0007669"/>
    <property type="project" value="TreeGrafter"/>
</dbReference>
<dbReference type="Pfam" id="PF00501">
    <property type="entry name" value="AMP-binding"/>
    <property type="match status" value="1"/>
</dbReference>
<feature type="domain" description="AMP-dependent synthetase/ligase" evidence="1">
    <location>
        <begin position="3"/>
        <end position="137"/>
    </location>
</feature>
<dbReference type="PANTHER" id="PTHR45527">
    <property type="entry name" value="NONRIBOSOMAL PEPTIDE SYNTHETASE"/>
    <property type="match status" value="1"/>
</dbReference>
<dbReference type="PROSITE" id="PS00455">
    <property type="entry name" value="AMP_BINDING"/>
    <property type="match status" value="1"/>
</dbReference>
<organism evidence="2 3">
    <name type="scientific">Pseudomonas syringae pv. actinidiae ICMP 18807</name>
    <dbReference type="NCBI Taxonomy" id="1194404"/>
    <lineage>
        <taxon>Bacteria</taxon>
        <taxon>Pseudomonadati</taxon>
        <taxon>Pseudomonadota</taxon>
        <taxon>Gammaproteobacteria</taxon>
        <taxon>Pseudomonadales</taxon>
        <taxon>Pseudomonadaceae</taxon>
        <taxon>Pseudomonas</taxon>
        <taxon>Pseudomonas syringae</taxon>
    </lineage>
</organism>
<reference evidence="2 3" key="1">
    <citation type="journal article" date="2013" name="PLoS Pathog.">
        <title>Genomic analysis of the Kiwifruit pathogen Pseudomonas syringae pv. actinidiae provides insight into the origins of an emergent plant disease.</title>
        <authorList>
            <person name="McCann H.C."/>
            <person name="Rikkerink E.H."/>
            <person name="Bertels F."/>
            <person name="Fiers M."/>
            <person name="Lu A."/>
            <person name="Rees-George J."/>
            <person name="Andersen M.T."/>
            <person name="Gleave A.P."/>
            <person name="Haubold B."/>
            <person name="Wohlers M.W."/>
            <person name="Guttman D.S."/>
            <person name="Wang P.W."/>
            <person name="Straub C."/>
            <person name="Vanneste J.L."/>
            <person name="Rainey P.B."/>
            <person name="Templeton M.D."/>
        </authorList>
    </citation>
    <scope>NUCLEOTIDE SEQUENCE [LARGE SCALE GENOMIC DNA]</scope>
    <source>
        <strain evidence="2 3">ICMP 18807</strain>
    </source>
</reference>
<proteinExistence type="predicted"/>